<dbReference type="Proteomes" id="UP000177610">
    <property type="component" value="Unassembled WGS sequence"/>
</dbReference>
<dbReference type="InterPro" id="IPR018274">
    <property type="entry name" value="PEP_util_AS"/>
</dbReference>
<evidence type="ECO:0000313" key="6">
    <source>
        <dbReference type="EMBL" id="OGE74271.1"/>
    </source>
</evidence>
<comment type="caution">
    <text evidence="6">The sequence shown here is derived from an EMBL/GenBank/DDBJ whole genome shotgun (WGS) entry which is preliminary data.</text>
</comment>
<dbReference type="PROSITE" id="PS00370">
    <property type="entry name" value="PEP_ENZYMES_PHOS_SITE"/>
    <property type="match status" value="1"/>
</dbReference>
<sequence length="488" mass="56748">MIKPHSIKNLIMETNMNLFSWTMIEDGFLFSPSVKRFVGDYFSNTVMHVSQDEGQWGVDIKLWNRLGQKIQDRLTKGKLDAHGNLEEHIYHGQIVFKLAHQVIDQDLRRWNDKKYLSWLKQVFKHYVELNGLGCLAVVSDYDHNFFSNRLAGILEKYSTPKNPTQKYLAILISPDQPDLNWAELLRLLEIIKQYKTLNKIVVSKKFKAHAKKYKWLNFGYQGPLWTDEDFIQRVRKILKNEKTAQEQLNEHRNYFRNLEKEQRRIEKDLGLSDHEIYMFDQARTLMFTKAYRLNVRHVIQYALETVFLQLAKKHAVPVYFFRYALRNEILDFVSGKKIDTVEILRRRHRVLKIVSNRKIKFIPANKIDATLGRILEKAIEIKQDYIEGQSAFPGKARGRAKLVFGIPDLQKVTHDDILVAVTTTPDVLPAMGRARGFVTDSGGITSHAAIVAREMKKPCVIGTKFATKLFKDGDMIEVDADKGIVRKV</sequence>
<evidence type="ECO:0000256" key="4">
    <source>
        <dbReference type="SAM" id="Coils"/>
    </source>
</evidence>
<comment type="similarity">
    <text evidence="1">Belongs to the PEP-utilizing enzyme family.</text>
</comment>
<dbReference type="PANTHER" id="PTHR43030:SF1">
    <property type="entry name" value="PHOSPHOENOLPYRUVATE SYNTHASE"/>
    <property type="match status" value="1"/>
</dbReference>
<proteinExistence type="inferred from homology"/>
<dbReference type="Pfam" id="PF00391">
    <property type="entry name" value="PEP-utilizers"/>
    <property type="match status" value="1"/>
</dbReference>
<dbReference type="InterPro" id="IPR006319">
    <property type="entry name" value="PEP_synth"/>
</dbReference>
<dbReference type="GO" id="GO:0005524">
    <property type="term" value="F:ATP binding"/>
    <property type="evidence" value="ECO:0007669"/>
    <property type="project" value="UniProtKB-KW"/>
</dbReference>
<dbReference type="GO" id="GO:0008986">
    <property type="term" value="F:pyruvate, water dikinase activity"/>
    <property type="evidence" value="ECO:0007669"/>
    <property type="project" value="InterPro"/>
</dbReference>
<keyword evidence="4" id="KW-0175">Coiled coil</keyword>
<feature type="coiled-coil region" evidence="4">
    <location>
        <begin position="241"/>
        <end position="268"/>
    </location>
</feature>
<evidence type="ECO:0000256" key="1">
    <source>
        <dbReference type="ARBA" id="ARBA00007837"/>
    </source>
</evidence>
<keyword evidence="2" id="KW-0547">Nucleotide-binding</keyword>
<evidence type="ECO:0000259" key="5">
    <source>
        <dbReference type="Pfam" id="PF00391"/>
    </source>
</evidence>
<gene>
    <name evidence="6" type="ORF">A2717_01845</name>
</gene>
<reference evidence="6 7" key="1">
    <citation type="journal article" date="2016" name="Nat. Commun.">
        <title>Thousands of microbial genomes shed light on interconnected biogeochemical processes in an aquifer system.</title>
        <authorList>
            <person name="Anantharaman K."/>
            <person name="Brown C.T."/>
            <person name="Hug L.A."/>
            <person name="Sharon I."/>
            <person name="Castelle C.J."/>
            <person name="Probst A.J."/>
            <person name="Thomas B.C."/>
            <person name="Singh A."/>
            <person name="Wilkins M.J."/>
            <person name="Karaoz U."/>
            <person name="Brodie E.L."/>
            <person name="Williams K.H."/>
            <person name="Hubbard S.S."/>
            <person name="Banfield J.F."/>
        </authorList>
    </citation>
    <scope>NUCLEOTIDE SEQUENCE [LARGE SCALE GENOMIC DNA]</scope>
</reference>
<dbReference type="Gene3D" id="3.50.30.10">
    <property type="entry name" value="Phosphohistidine domain"/>
    <property type="match status" value="1"/>
</dbReference>
<protein>
    <recommendedName>
        <fullName evidence="5">PEP-utilising enzyme mobile domain-containing protein</fullName>
    </recommendedName>
</protein>
<evidence type="ECO:0000256" key="2">
    <source>
        <dbReference type="ARBA" id="ARBA00022741"/>
    </source>
</evidence>
<name>A0A1F5N998_9BACT</name>
<evidence type="ECO:0000256" key="3">
    <source>
        <dbReference type="ARBA" id="ARBA00022840"/>
    </source>
</evidence>
<dbReference type="SUPFAM" id="SSF52009">
    <property type="entry name" value="Phosphohistidine domain"/>
    <property type="match status" value="1"/>
</dbReference>
<dbReference type="PANTHER" id="PTHR43030">
    <property type="entry name" value="PHOSPHOENOLPYRUVATE SYNTHASE"/>
    <property type="match status" value="1"/>
</dbReference>
<dbReference type="STRING" id="1817821.A2717_01845"/>
<dbReference type="EMBL" id="MFEH01000001">
    <property type="protein sequence ID" value="OGE74271.1"/>
    <property type="molecule type" value="Genomic_DNA"/>
</dbReference>
<dbReference type="AlphaFoldDB" id="A0A1F5N998"/>
<accession>A0A1F5N998</accession>
<keyword evidence="3" id="KW-0067">ATP-binding</keyword>
<dbReference type="InterPro" id="IPR008279">
    <property type="entry name" value="PEP-util_enz_mobile_dom"/>
</dbReference>
<evidence type="ECO:0000313" key="7">
    <source>
        <dbReference type="Proteomes" id="UP000177610"/>
    </source>
</evidence>
<organism evidence="6 7">
    <name type="scientific">Candidatus Doudnabacteria bacterium RIFCSPHIGHO2_01_FULL_41_86</name>
    <dbReference type="NCBI Taxonomy" id="1817821"/>
    <lineage>
        <taxon>Bacteria</taxon>
        <taxon>Candidatus Doudnaibacteriota</taxon>
    </lineage>
</organism>
<feature type="domain" description="PEP-utilising enzyme mobile" evidence="5">
    <location>
        <begin position="414"/>
        <end position="483"/>
    </location>
</feature>
<dbReference type="InterPro" id="IPR036637">
    <property type="entry name" value="Phosphohistidine_dom_sf"/>
</dbReference>